<dbReference type="Proteomes" id="UP001222434">
    <property type="component" value="Unassembled WGS sequence"/>
</dbReference>
<reference evidence="3" key="2">
    <citation type="journal article" date="2022" name="J. Evol. Biol.">
        <title>Pre- and post-association barriers to host switching in sympatric mutualists.</title>
        <authorList>
            <person name="Dinges Z.M."/>
            <person name="Phillips R.K."/>
            <person name="Lively C.M."/>
            <person name="Bashey F."/>
        </authorList>
    </citation>
    <scope>NUCLEOTIDE SEQUENCE</scope>
    <source>
        <strain evidence="3">MC_266_E_2016</strain>
    </source>
</reference>
<keyword evidence="1" id="KW-0010">Activator</keyword>
<reference evidence="3" key="1">
    <citation type="submission" date="2021-08" db="EMBL/GenBank/DDBJ databases">
        <authorList>
            <person name="Papudeshi B."/>
            <person name="Bashey-Visser F."/>
        </authorList>
    </citation>
    <scope>NUCLEOTIDE SEQUENCE</scope>
    <source>
        <strain evidence="3">MC_266_E_2016</strain>
    </source>
</reference>
<dbReference type="GO" id="GO:0003677">
    <property type="term" value="F:DNA binding"/>
    <property type="evidence" value="ECO:0007669"/>
    <property type="project" value="InterPro"/>
</dbReference>
<evidence type="ECO:0000313" key="4">
    <source>
        <dbReference type="Proteomes" id="UP001222434"/>
    </source>
</evidence>
<dbReference type="AlphaFoldDB" id="A0AAJ1MZA9"/>
<dbReference type="SUPFAM" id="SSF57884">
    <property type="entry name" value="Ada DNA repair protein, N-terminal domain (N-Ada 10)"/>
    <property type="match status" value="1"/>
</dbReference>
<dbReference type="InterPro" id="IPR035451">
    <property type="entry name" value="Ada-like_dom_sf"/>
</dbReference>
<name>A0AAJ1MZA9_XENBV</name>
<protein>
    <recommendedName>
        <fullName evidence="2">Ada DNA repair metal-binding domain-containing protein</fullName>
    </recommendedName>
</protein>
<dbReference type="Pfam" id="PF02805">
    <property type="entry name" value="Ada_Zn_binding"/>
    <property type="match status" value="1"/>
</dbReference>
<evidence type="ECO:0000313" key="3">
    <source>
        <dbReference type="EMBL" id="MDE1478779.1"/>
    </source>
</evidence>
<dbReference type="InterPro" id="IPR004026">
    <property type="entry name" value="Ada_DNA_repair_Zn-bd"/>
</dbReference>
<dbReference type="GO" id="GO:0008168">
    <property type="term" value="F:methyltransferase activity"/>
    <property type="evidence" value="ECO:0007669"/>
    <property type="project" value="InterPro"/>
</dbReference>
<dbReference type="Gene3D" id="3.40.10.10">
    <property type="entry name" value="DNA Methylphosphotriester Repair Domain"/>
    <property type="match status" value="1"/>
</dbReference>
<gene>
    <name evidence="3" type="ORF">KKJ01_11200</name>
</gene>
<proteinExistence type="predicted"/>
<sequence length="58" mass="6697">MSLSKNDTLLTESDPRWLDIKTKNIKADHCFVYANTMTKVYCRPSCPSRISKLPAFFL</sequence>
<evidence type="ECO:0000256" key="1">
    <source>
        <dbReference type="ARBA" id="ARBA00023159"/>
    </source>
</evidence>
<accession>A0AAJ1MZA9</accession>
<evidence type="ECO:0000259" key="2">
    <source>
        <dbReference type="Pfam" id="PF02805"/>
    </source>
</evidence>
<comment type="caution">
    <text evidence="3">The sequence shown here is derived from an EMBL/GenBank/DDBJ whole genome shotgun (WGS) entry which is preliminary data.</text>
</comment>
<dbReference type="GO" id="GO:0006355">
    <property type="term" value="P:regulation of DNA-templated transcription"/>
    <property type="evidence" value="ECO:0007669"/>
    <property type="project" value="InterPro"/>
</dbReference>
<dbReference type="RefSeq" id="WP_369127426.1">
    <property type="nucleotide sequence ID" value="NZ_JAILSO010000036.1"/>
</dbReference>
<feature type="domain" description="Ada DNA repair metal-binding" evidence="2">
    <location>
        <begin position="16"/>
        <end position="51"/>
    </location>
</feature>
<organism evidence="3 4">
    <name type="scientific">Xenorhabdus bovienii</name>
    <name type="common">Xenorhabdus nematophila subsp. bovienii</name>
    <dbReference type="NCBI Taxonomy" id="40576"/>
    <lineage>
        <taxon>Bacteria</taxon>
        <taxon>Pseudomonadati</taxon>
        <taxon>Pseudomonadota</taxon>
        <taxon>Gammaproteobacteria</taxon>
        <taxon>Enterobacterales</taxon>
        <taxon>Morganellaceae</taxon>
        <taxon>Xenorhabdus</taxon>
    </lineage>
</organism>
<dbReference type="GO" id="GO:0008270">
    <property type="term" value="F:zinc ion binding"/>
    <property type="evidence" value="ECO:0007669"/>
    <property type="project" value="InterPro"/>
</dbReference>
<dbReference type="GO" id="GO:0006281">
    <property type="term" value="P:DNA repair"/>
    <property type="evidence" value="ECO:0007669"/>
    <property type="project" value="InterPro"/>
</dbReference>
<dbReference type="EMBL" id="JAILSO010000036">
    <property type="protein sequence ID" value="MDE1478779.1"/>
    <property type="molecule type" value="Genomic_DNA"/>
</dbReference>